<dbReference type="InterPro" id="IPR013030">
    <property type="entry name" value="DNA_topo_DNA_db_N_dom2"/>
</dbReference>
<dbReference type="FunFam" id="3.90.15.10:FF:000002">
    <property type="entry name" value="DNA topoisomerase I"/>
    <property type="match status" value="1"/>
</dbReference>
<dbReference type="InterPro" id="IPR014711">
    <property type="entry name" value="TopoI_cat_a-hlx-sub_euk"/>
</dbReference>
<dbReference type="Gene3D" id="1.10.132.10">
    <property type="match status" value="2"/>
</dbReference>
<evidence type="ECO:0000256" key="6">
    <source>
        <dbReference type="PROSITE-ProRule" id="PRU01382"/>
    </source>
</evidence>
<dbReference type="GO" id="GO:0005694">
    <property type="term" value="C:chromosome"/>
    <property type="evidence" value="ECO:0007669"/>
    <property type="project" value="InterPro"/>
</dbReference>
<dbReference type="CDD" id="cd00660">
    <property type="entry name" value="Topoisomer_IB_N"/>
    <property type="match status" value="1"/>
</dbReference>
<evidence type="ECO:0000256" key="8">
    <source>
        <dbReference type="SAM" id="MobiDB-lite"/>
    </source>
</evidence>
<feature type="compositionally biased region" description="Basic residues" evidence="8">
    <location>
        <begin position="143"/>
        <end position="160"/>
    </location>
</feature>
<dbReference type="GO" id="GO:0003677">
    <property type="term" value="F:DNA binding"/>
    <property type="evidence" value="ECO:0007669"/>
    <property type="project" value="UniProtKB-UniRule"/>
</dbReference>
<comment type="catalytic activity">
    <reaction evidence="1 6 7">
        <text>ATP-independent breakage of single-stranded DNA, followed by passage and rejoining.</text>
        <dbReference type="EC" id="5.6.2.1"/>
    </reaction>
</comment>
<dbReference type="EC" id="5.6.2.1" evidence="7"/>
<dbReference type="GO" id="GO:0006265">
    <property type="term" value="P:DNA topological change"/>
    <property type="evidence" value="ECO:0007669"/>
    <property type="project" value="UniProtKB-UniRule"/>
</dbReference>
<evidence type="ECO:0000313" key="11">
    <source>
        <dbReference type="Proteomes" id="UP000054053"/>
    </source>
</evidence>
<evidence type="ECO:0000256" key="5">
    <source>
        <dbReference type="ARBA" id="ARBA00023235"/>
    </source>
</evidence>
<dbReference type="AlphaFoldDB" id="A0A1B5KV82"/>
<feature type="active site" description="O-(3'-phospho-DNA)-tyrosine intermediate" evidence="6">
    <location>
        <position position="836"/>
    </location>
</feature>
<dbReference type="PANTHER" id="PTHR10290:SF3">
    <property type="entry name" value="DNA TOPOISOMERASE 1"/>
    <property type="match status" value="1"/>
</dbReference>
<keyword evidence="4 6" id="KW-0238">DNA-binding</keyword>
<dbReference type="InterPro" id="IPR011010">
    <property type="entry name" value="DNA_brk_join_enz"/>
</dbReference>
<feature type="domain" description="DNA topoisomerase I eukaryotic-type" evidence="9">
    <location>
        <begin position="384"/>
        <end position="850"/>
    </location>
</feature>
<proteinExistence type="inferred from homology"/>
<dbReference type="InterPro" id="IPR025834">
    <property type="entry name" value="TopoI_C_dom"/>
</dbReference>
<feature type="region of interest" description="Disordered" evidence="8">
    <location>
        <begin position="1"/>
        <end position="220"/>
    </location>
</feature>
<protein>
    <recommendedName>
        <fullName evidence="7">DNA topoisomerase I</fullName>
        <ecNumber evidence="7">5.6.2.1</ecNumber>
    </recommendedName>
    <alternativeName>
        <fullName evidence="7">DNA topoisomerase 1</fullName>
    </alternativeName>
</protein>
<evidence type="ECO:0000313" key="10">
    <source>
        <dbReference type="EMBL" id="GAO13850.1"/>
    </source>
</evidence>
<dbReference type="PRINTS" id="PR00416">
    <property type="entry name" value="EUTPISMRASEI"/>
</dbReference>
<dbReference type="InterPro" id="IPR014727">
    <property type="entry name" value="TopoI_cat_a/b-sub_euk"/>
</dbReference>
<dbReference type="Pfam" id="PF02919">
    <property type="entry name" value="Topoisom_I_N"/>
    <property type="match status" value="1"/>
</dbReference>
<dbReference type="PROSITE" id="PS52038">
    <property type="entry name" value="TOPO_IB_2"/>
    <property type="match status" value="1"/>
</dbReference>
<dbReference type="PANTHER" id="PTHR10290">
    <property type="entry name" value="DNA TOPOISOMERASE I"/>
    <property type="match status" value="1"/>
</dbReference>
<dbReference type="InterPro" id="IPR008336">
    <property type="entry name" value="TopoI_DNA-bd_euk"/>
</dbReference>
<dbReference type="SUPFAM" id="SSF56741">
    <property type="entry name" value="Eukaryotic DNA topoisomerase I, N-terminal DNA-binding fragment"/>
    <property type="match status" value="1"/>
</dbReference>
<dbReference type="InterPro" id="IPR013499">
    <property type="entry name" value="TopoI_euk"/>
</dbReference>
<dbReference type="InterPro" id="IPR001631">
    <property type="entry name" value="TopoI"/>
</dbReference>
<dbReference type="EMBL" id="BBTG02000002">
    <property type="protein sequence ID" value="GAO13850.1"/>
    <property type="molecule type" value="Genomic_DNA"/>
</dbReference>
<dbReference type="Gene3D" id="1.10.10.41">
    <property type="entry name" value="Yeast DNA topoisomerase - domain 1"/>
    <property type="match status" value="1"/>
</dbReference>
<dbReference type="Gene3D" id="3.90.15.10">
    <property type="entry name" value="Topoisomerase I, Chain A, domain 3"/>
    <property type="match status" value="1"/>
</dbReference>
<dbReference type="CDD" id="cd00659">
    <property type="entry name" value="Topo_IB_C"/>
    <property type="match status" value="1"/>
</dbReference>
<dbReference type="InterPro" id="IPR013500">
    <property type="entry name" value="TopoI_cat_euk"/>
</dbReference>
<comment type="similarity">
    <text evidence="2 6 7">Belongs to the type IB topoisomerase family.</text>
</comment>
<evidence type="ECO:0000256" key="7">
    <source>
        <dbReference type="RuleBase" id="RU365101"/>
    </source>
</evidence>
<evidence type="ECO:0000256" key="1">
    <source>
        <dbReference type="ARBA" id="ARBA00000213"/>
    </source>
</evidence>
<dbReference type="InterPro" id="IPR051062">
    <property type="entry name" value="Topoisomerase_IB"/>
</dbReference>
<reference evidence="11" key="1">
    <citation type="journal article" date="2016" name="Genome Announc.">
        <title>Genome sequence of Ustilaginoidea virens IPU010, a rice pathogenic fungus causing false smut.</title>
        <authorList>
            <person name="Kumagai T."/>
            <person name="Ishii T."/>
            <person name="Terai G."/>
            <person name="Umemura M."/>
            <person name="Machida M."/>
            <person name="Asai K."/>
        </authorList>
    </citation>
    <scope>NUCLEOTIDE SEQUENCE [LARGE SCALE GENOMIC DNA]</scope>
    <source>
        <strain evidence="11">IPU010</strain>
    </source>
</reference>
<comment type="caution">
    <text evidence="10">The sequence shown here is derived from an EMBL/GenBank/DDBJ whole genome shotgun (WGS) entry which is preliminary data.</text>
</comment>
<accession>A0A1B5KV82</accession>
<feature type="compositionally biased region" description="Low complexity" evidence="8">
    <location>
        <begin position="180"/>
        <end position="193"/>
    </location>
</feature>
<dbReference type="Gene3D" id="2.170.11.10">
    <property type="entry name" value="DNA Topoisomerase I, domain 2"/>
    <property type="match status" value="1"/>
</dbReference>
<evidence type="ECO:0000259" key="9">
    <source>
        <dbReference type="SMART" id="SM00435"/>
    </source>
</evidence>
<organism evidence="10 11">
    <name type="scientific">Ustilaginoidea virens</name>
    <name type="common">Rice false smut fungus</name>
    <name type="synonym">Villosiclava virens</name>
    <dbReference type="NCBI Taxonomy" id="1159556"/>
    <lineage>
        <taxon>Eukaryota</taxon>
        <taxon>Fungi</taxon>
        <taxon>Dikarya</taxon>
        <taxon>Ascomycota</taxon>
        <taxon>Pezizomycotina</taxon>
        <taxon>Sordariomycetes</taxon>
        <taxon>Hypocreomycetidae</taxon>
        <taxon>Hypocreales</taxon>
        <taxon>Clavicipitaceae</taxon>
        <taxon>Ustilaginoidea</taxon>
    </lineage>
</organism>
<keyword evidence="3 6" id="KW-0799">Topoisomerase</keyword>
<dbReference type="GO" id="GO:0006260">
    <property type="term" value="P:DNA replication"/>
    <property type="evidence" value="ECO:0007669"/>
    <property type="project" value="TreeGrafter"/>
</dbReference>
<dbReference type="InterPro" id="IPR013034">
    <property type="entry name" value="DNA_topo_DNA_db_N_dom1"/>
</dbReference>
<dbReference type="SUPFAM" id="SSF56349">
    <property type="entry name" value="DNA breaking-rejoining enzymes"/>
    <property type="match status" value="1"/>
</dbReference>
<name>A0A1B5KV82_USTVR</name>
<dbReference type="InterPro" id="IPR036202">
    <property type="entry name" value="TopoI_DNA-bd_euk_N_sf"/>
</dbReference>
<comment type="function">
    <text evidence="7">Releases the supercoiling and torsional tension of DNA introduced during the DNA replication and transcription by transiently cleaving and rejoining one strand of the DNA duplex. Introduces a single-strand break via transesterification at the specific target site 5'-[CT]CCTTp site in duplex DNA. The scissile phosphodiester is attacked by the catalytic tyrosine of the enzyme, resulting in the formation of a DNA-(3'-phosphotyrosyl)-enzyme intermediate and the expulsion of a 5'-OH DNA strand. The free DNA strand then undergoes passage around the unbroken strand thus removing DNA supercoils. Finally, in the religation step, the DNA 5'-OH attacks the covalent intermediate to expel the active-site tyrosine and restore the DNA phosphodiester backbone.</text>
</comment>
<dbReference type="Pfam" id="PF14370">
    <property type="entry name" value="Topo_C_assoc"/>
    <property type="match status" value="1"/>
</dbReference>
<dbReference type="GO" id="GO:0007059">
    <property type="term" value="P:chromosome segregation"/>
    <property type="evidence" value="ECO:0007669"/>
    <property type="project" value="TreeGrafter"/>
</dbReference>
<evidence type="ECO:0000256" key="3">
    <source>
        <dbReference type="ARBA" id="ARBA00023029"/>
    </source>
</evidence>
<dbReference type="GO" id="GO:0003917">
    <property type="term" value="F:DNA topoisomerase type I (single strand cut, ATP-independent) activity"/>
    <property type="evidence" value="ECO:0007669"/>
    <property type="project" value="UniProtKB-UniRule"/>
</dbReference>
<gene>
    <name evidence="10" type="ORF">UVI_02004310</name>
</gene>
<feature type="compositionally biased region" description="Basic and acidic residues" evidence="8">
    <location>
        <begin position="194"/>
        <end position="207"/>
    </location>
</feature>
<dbReference type="FunFam" id="2.170.11.10:FF:000001">
    <property type="entry name" value="DNA topoisomerase I"/>
    <property type="match status" value="1"/>
</dbReference>
<dbReference type="Pfam" id="PF01028">
    <property type="entry name" value="Topoisom_I"/>
    <property type="match status" value="1"/>
</dbReference>
<dbReference type="Proteomes" id="UP000054053">
    <property type="component" value="Unassembled WGS sequence"/>
</dbReference>
<dbReference type="SMART" id="SM00435">
    <property type="entry name" value="TOPEUc"/>
    <property type="match status" value="1"/>
</dbReference>
<evidence type="ECO:0000256" key="2">
    <source>
        <dbReference type="ARBA" id="ARBA00006645"/>
    </source>
</evidence>
<dbReference type="FunFam" id="1.10.132.10:FF:000003">
    <property type="entry name" value="DNA topoisomerase I"/>
    <property type="match status" value="1"/>
</dbReference>
<keyword evidence="5 6" id="KW-0413">Isomerase</keyword>
<dbReference type="GO" id="GO:0005730">
    <property type="term" value="C:nucleolus"/>
    <property type="evidence" value="ECO:0007669"/>
    <property type="project" value="TreeGrafter"/>
</dbReference>
<sequence>MAGIAVFNGPEDDSMDLDATNGVKRKSRSSISKVSYKDESDSDGQPLAKRPKAAAKTLDSDSEDQPISKARAKKTSSSRPSLLAESDDDQPLGVQLAKKKAAIEKKAANEAQAILAKEAKQAKSATRKGRKDESDDEPLAKGPAKKRQSNGVAARRKSNGVKKEESDSDAPISKTKGKSKAATSAKGKAAAAAKDAKDVKKAKAREATEEEDEFEWWNAPKPEDDSIKWTTLEHNGVLFAPEYEPLPKHVKLIYDGKPVSLSKEAEEVATFWVAMMTPASSHHLENPVFRTNFFNDFCDFVKKHGATDNDGKTVVLKSLDKCDFSKIYEYWLAKTEASKTKNLSKDEKEAAKAKKDALEAPYLYCTWDGRKQKVGNFRVEPPSLFRGRGEHPKTGRVKTRVFPEQITINIGKEAKIPDPPKGHKWKAVQHDQKATWLAMWQENINGAYKYVMLGAASDVKGQSDYKKFEKARELKKHIGKIRKDYTRELKSEIMADRQRATAMYLIDKLALRAGNEKDTENEADTVGCCSLKYEHITLEPPDKVTFDFLGKDSIRYNETAHVEPQVFKNLKLFKKAPKTDGDDLFDRLTTSQLNKHLNSYMQGLTAKVFRTYNASYTMSTLLKELAADPRSKGTVAEKVKLYNDCNRKVAILCNHKRTVGASHDQQMQKMGDRVSQNANRFSAQIKGLRYQKWRTKKMILDLEPTQKKKKGAAWFELDEDLDREWIQEHQQFLIEEQRSKITKKFEKDNEKLKASKEKPLPDKELKERLQVVKEMEAKFKKENKTGKVEAEGRGVTVDKCLKSIEKIDDRIKMLETQADDREGNKEVALGTSKINYIDPRLTVVFSKKFDVPIEKFFSKTLRDKFRWAIKSVEDADDWEF</sequence>
<evidence type="ECO:0000256" key="4">
    <source>
        <dbReference type="ARBA" id="ARBA00023125"/>
    </source>
</evidence>